<dbReference type="Pfam" id="PF01943">
    <property type="entry name" value="Polysacc_synt"/>
    <property type="match status" value="1"/>
</dbReference>
<evidence type="ECO:0000313" key="7">
    <source>
        <dbReference type="EMBL" id="ELZ65617.1"/>
    </source>
</evidence>
<feature type="transmembrane region" description="Helical" evidence="6">
    <location>
        <begin position="47"/>
        <end position="65"/>
    </location>
</feature>
<feature type="transmembrane region" description="Helical" evidence="6">
    <location>
        <begin position="118"/>
        <end position="141"/>
    </location>
</feature>
<evidence type="ECO:0000256" key="2">
    <source>
        <dbReference type="ARBA" id="ARBA00022475"/>
    </source>
</evidence>
<dbReference type="InterPro" id="IPR050833">
    <property type="entry name" value="Poly_Biosynth_Transport"/>
</dbReference>
<evidence type="ECO:0000256" key="1">
    <source>
        <dbReference type="ARBA" id="ARBA00004651"/>
    </source>
</evidence>
<feature type="transmembrane region" description="Helical" evidence="6">
    <location>
        <begin position="419"/>
        <end position="438"/>
    </location>
</feature>
<dbReference type="EMBL" id="AOLG01000053">
    <property type="protein sequence ID" value="ELZ65617.1"/>
    <property type="molecule type" value="Genomic_DNA"/>
</dbReference>
<dbReference type="PATRIC" id="fig|1227461.3.peg.3085"/>
<organism evidence="7 8">
    <name type="scientific">Haloferax prahovense (strain DSM 18310 / JCM 13924 / TL6)</name>
    <dbReference type="NCBI Taxonomy" id="1227461"/>
    <lineage>
        <taxon>Archaea</taxon>
        <taxon>Methanobacteriati</taxon>
        <taxon>Methanobacteriota</taxon>
        <taxon>Stenosarchaea group</taxon>
        <taxon>Halobacteria</taxon>
        <taxon>Halobacteriales</taxon>
        <taxon>Haloferacaceae</taxon>
        <taxon>Haloferax</taxon>
    </lineage>
</organism>
<dbReference type="PANTHER" id="PTHR30250">
    <property type="entry name" value="PST FAMILY PREDICTED COLANIC ACID TRANSPORTER"/>
    <property type="match status" value="1"/>
</dbReference>
<evidence type="ECO:0000313" key="8">
    <source>
        <dbReference type="Proteomes" id="UP000011559"/>
    </source>
</evidence>
<dbReference type="GO" id="GO:0005886">
    <property type="term" value="C:plasma membrane"/>
    <property type="evidence" value="ECO:0007669"/>
    <property type="project" value="UniProtKB-SubCell"/>
</dbReference>
<comment type="subcellular location">
    <subcellularLocation>
        <location evidence="1">Cell membrane</location>
        <topology evidence="1">Multi-pass membrane protein</topology>
    </subcellularLocation>
</comment>
<dbReference type="PANTHER" id="PTHR30250:SF11">
    <property type="entry name" value="O-ANTIGEN TRANSPORTER-RELATED"/>
    <property type="match status" value="1"/>
</dbReference>
<feature type="transmembrane region" description="Helical" evidence="6">
    <location>
        <begin position="384"/>
        <end position="407"/>
    </location>
</feature>
<keyword evidence="3 6" id="KW-0812">Transmembrane</keyword>
<sequence length="480" mass="52691">MFNKDSADSLSKFVRDLGWYSIAGLIPSVLGVIALTVFTRIFDPTAYGRYALAMVFVSVLSTGLFDWVRQAVLRYNSDEENITPTILSLLFGVSALVVLLGVFAYFLLDSALGVYRVYYFAALAAVISIGGFNVCTAIFQAKLQSRAVMNFKLIRGVLRHGLGFLISVYLLQSIVGWIWGAFVGSFLVFLLMVYELNVSKLDFDRPAVIKLVRYGVPMMGWLFGFTLLTFVDRILIEVLQDTQAVGIYTANYTLVQTGLPLALVPIIETVHPMIMERWNGNNTDEIAEMISKYSRYFLLIGMPAMVFAGIISRPLSYIALDSGYHAGFIVIPIIGVALFLWNFSMIGHKGLEVQDNTKMMTIGVTIAVLVNLGLNYLLIPVLGYIGAAAATLASSSAYVVFAYATSFRTVRWSIPIHSVLRIGFCSLVMVVVGYGGYLLPESPVLGPIISAILSGGVYLILIVLSGELDPSEINQIRSIL</sequence>
<name>M0G259_HALPT</name>
<evidence type="ECO:0000256" key="3">
    <source>
        <dbReference type="ARBA" id="ARBA00022692"/>
    </source>
</evidence>
<evidence type="ECO:0000256" key="4">
    <source>
        <dbReference type="ARBA" id="ARBA00022989"/>
    </source>
</evidence>
<accession>M0G259</accession>
<feature type="transmembrane region" description="Helical" evidence="6">
    <location>
        <begin position="20"/>
        <end position="41"/>
    </location>
</feature>
<comment type="caution">
    <text evidence="7">The sequence shown here is derived from an EMBL/GenBank/DDBJ whole genome shotgun (WGS) entry which is preliminary data.</text>
</comment>
<dbReference type="RefSeq" id="WP_008096082.1">
    <property type="nucleotide sequence ID" value="NZ_AOLG01000053.1"/>
</dbReference>
<reference evidence="7 8" key="1">
    <citation type="journal article" date="2014" name="PLoS Genet.">
        <title>Phylogenetically driven sequencing of extremely halophilic archaea reveals strategies for static and dynamic osmo-response.</title>
        <authorList>
            <person name="Becker E.A."/>
            <person name="Seitzer P.M."/>
            <person name="Tritt A."/>
            <person name="Larsen D."/>
            <person name="Krusor M."/>
            <person name="Yao A.I."/>
            <person name="Wu D."/>
            <person name="Madern D."/>
            <person name="Eisen J.A."/>
            <person name="Darling A.E."/>
            <person name="Facciotti M.T."/>
        </authorList>
    </citation>
    <scope>NUCLEOTIDE SEQUENCE [LARGE SCALE GENOMIC DNA]</scope>
    <source>
        <strain evidence="8">DSM 18310 / JCM 13924 / TL6</strain>
    </source>
</reference>
<feature type="transmembrane region" description="Helical" evidence="6">
    <location>
        <begin position="214"/>
        <end position="231"/>
    </location>
</feature>
<evidence type="ECO:0000256" key="6">
    <source>
        <dbReference type="SAM" id="Phobius"/>
    </source>
</evidence>
<gene>
    <name evidence="7" type="ORF">C457_15797</name>
</gene>
<keyword evidence="5 6" id="KW-0472">Membrane</keyword>
<feature type="transmembrane region" description="Helical" evidence="6">
    <location>
        <begin position="359"/>
        <end position="378"/>
    </location>
</feature>
<feature type="transmembrane region" description="Helical" evidence="6">
    <location>
        <begin position="444"/>
        <end position="464"/>
    </location>
</feature>
<evidence type="ECO:0000256" key="5">
    <source>
        <dbReference type="ARBA" id="ARBA00023136"/>
    </source>
</evidence>
<dbReference type="OrthoDB" id="19148at2157"/>
<keyword evidence="4 6" id="KW-1133">Transmembrane helix</keyword>
<feature type="transmembrane region" description="Helical" evidence="6">
    <location>
        <begin position="326"/>
        <end position="347"/>
    </location>
</feature>
<dbReference type="InterPro" id="IPR002797">
    <property type="entry name" value="Polysacc_synth"/>
</dbReference>
<keyword evidence="2" id="KW-1003">Cell membrane</keyword>
<dbReference type="Proteomes" id="UP000011559">
    <property type="component" value="Unassembled WGS sequence"/>
</dbReference>
<feature type="transmembrane region" description="Helical" evidence="6">
    <location>
        <begin position="86"/>
        <end position="106"/>
    </location>
</feature>
<dbReference type="AlphaFoldDB" id="M0G259"/>
<proteinExistence type="predicted"/>
<feature type="transmembrane region" description="Helical" evidence="6">
    <location>
        <begin position="296"/>
        <end position="320"/>
    </location>
</feature>
<keyword evidence="8" id="KW-1185">Reference proteome</keyword>
<protein>
    <submittedName>
        <fullName evidence="7">Polysaccharide biosynthesis protein</fullName>
    </submittedName>
</protein>
<feature type="transmembrane region" description="Helical" evidence="6">
    <location>
        <begin position="162"/>
        <end position="194"/>
    </location>
</feature>